<keyword evidence="11" id="KW-0067">ATP-binding</keyword>
<evidence type="ECO:0000256" key="5">
    <source>
        <dbReference type="ARBA" id="ARBA00022519"/>
    </source>
</evidence>
<evidence type="ECO:0000256" key="6">
    <source>
        <dbReference type="ARBA" id="ARBA00022553"/>
    </source>
</evidence>
<organism evidence="24 25">
    <name type="scientific">Burkholderia diffusa</name>
    <dbReference type="NCBI Taxonomy" id="488732"/>
    <lineage>
        <taxon>Bacteria</taxon>
        <taxon>Pseudomonadati</taxon>
        <taxon>Pseudomonadota</taxon>
        <taxon>Betaproteobacteria</taxon>
        <taxon>Burkholderiales</taxon>
        <taxon>Burkholderiaceae</taxon>
        <taxon>Burkholderia</taxon>
        <taxon>Burkholderia cepacia complex</taxon>
    </lineage>
</organism>
<feature type="domain" description="Response regulatory" evidence="22">
    <location>
        <begin position="332"/>
        <end position="446"/>
    </location>
</feature>
<dbReference type="SMART" id="SM00387">
    <property type="entry name" value="HATPase_c"/>
    <property type="match status" value="1"/>
</dbReference>
<evidence type="ECO:0000256" key="13">
    <source>
        <dbReference type="ARBA" id="ARBA00023012"/>
    </source>
</evidence>
<keyword evidence="5" id="KW-0997">Cell inner membrane</keyword>
<dbReference type="Pfam" id="PF00072">
    <property type="entry name" value="Response_reg"/>
    <property type="match status" value="1"/>
</dbReference>
<dbReference type="PANTHER" id="PTHR43047">
    <property type="entry name" value="TWO-COMPONENT HISTIDINE PROTEIN KINASE"/>
    <property type="match status" value="1"/>
</dbReference>
<dbReference type="CDD" id="cd00082">
    <property type="entry name" value="HisKA"/>
    <property type="match status" value="1"/>
</dbReference>
<keyword evidence="13" id="KW-0902">Two-component regulatory system</keyword>
<dbReference type="CDD" id="cd16922">
    <property type="entry name" value="HATPase_EvgS-ArcB-TorS-like"/>
    <property type="match status" value="1"/>
</dbReference>
<evidence type="ECO:0000256" key="17">
    <source>
        <dbReference type="ARBA" id="ARBA00070152"/>
    </source>
</evidence>
<dbReference type="InterPro" id="IPR004358">
    <property type="entry name" value="Sig_transdc_His_kin-like_C"/>
</dbReference>
<evidence type="ECO:0000256" key="8">
    <source>
        <dbReference type="ARBA" id="ARBA00022692"/>
    </source>
</evidence>
<protein>
    <recommendedName>
        <fullName evidence="17">Virulence sensor protein BvgS</fullName>
        <ecNumber evidence="3">2.7.13.3</ecNumber>
    </recommendedName>
</protein>
<dbReference type="Pfam" id="PF01627">
    <property type="entry name" value="Hpt"/>
    <property type="match status" value="1"/>
</dbReference>
<dbReference type="FunFam" id="3.30.565.10:FF:000010">
    <property type="entry name" value="Sensor histidine kinase RcsC"/>
    <property type="match status" value="1"/>
</dbReference>
<evidence type="ECO:0000256" key="20">
    <source>
        <dbReference type="SAM" id="Phobius"/>
    </source>
</evidence>
<reference evidence="24 25" key="1">
    <citation type="submission" date="2015-11" db="EMBL/GenBank/DDBJ databases">
        <title>Expanding the genomic diversity of Burkholderia species for the development of highly accurate diagnostics.</title>
        <authorList>
            <person name="Sahl J."/>
            <person name="Keim P."/>
            <person name="Wagner D."/>
        </authorList>
    </citation>
    <scope>NUCLEOTIDE SEQUENCE [LARGE SCALE GENOMIC DNA]</scope>
    <source>
        <strain evidence="24 25">MSMB378WGS</strain>
    </source>
</reference>
<keyword evidence="11" id="KW-0547">Nucleotide-binding</keyword>
<dbReference type="InterPro" id="IPR003594">
    <property type="entry name" value="HATPase_dom"/>
</dbReference>
<sequence length="562" mass="62081">MLASIIDKSIAAIPPQQAAELAEKWLSQADYGRPSFESIVRYRAPQLAIAAATLLLFALLTFISLRLWRRASRGEREKAQFLAFMSHEIRSPVHAILASLEMLRKAPNRKNRVELFDVALTASESLLKLLDDVLEYSRLDARRTQLEMLPTEIVEWARQTIDLVRWRAEQKKLDLSLVIECDPRLTVLVDPTRLRQIVVNLLTNAIKFTSQGAVSLTVKYQQSSITRQAGELVLLVSDSGIGIPVDRLDRIFEAYAQAETETVRHYGGTGLGLAICRQLSELMGGDISVRSSPGELTTFTVRIPARPSQVESGLRDVRPDTDVPTAPAPHLRILVVDDRVENLKLIRAQLLSLGHEADIADGGGAALYCFDETRHDMVITDLNMPGMDGVTLARCLRAQGTAIPIVMLTGDAADETYALCQEVGVDRVLIKPASLDVLAQTLQQLVPGQREATASITPVMDIARGPLPADVYQALSTSTTESVVSIRQALEDGHKEIVLDQLHSLRGSFSMIHENELADVCRQMEEKARADRFDEIGAALRMFEQLAHAAIARRSMRSADES</sequence>
<name>A0AAW3P7P5_9BURK</name>
<accession>A0AAW3P7P5</accession>
<keyword evidence="4" id="KW-1003">Cell membrane</keyword>
<evidence type="ECO:0000313" key="24">
    <source>
        <dbReference type="EMBL" id="KWF45136.1"/>
    </source>
</evidence>
<evidence type="ECO:0000256" key="7">
    <source>
        <dbReference type="ARBA" id="ARBA00022679"/>
    </source>
</evidence>
<comment type="caution">
    <text evidence="24">The sequence shown here is derived from an EMBL/GenBank/DDBJ whole genome shotgun (WGS) entry which is preliminary data.</text>
</comment>
<feature type="transmembrane region" description="Helical" evidence="20">
    <location>
        <begin position="47"/>
        <end position="68"/>
    </location>
</feature>
<evidence type="ECO:0000256" key="9">
    <source>
        <dbReference type="ARBA" id="ARBA00022729"/>
    </source>
</evidence>
<dbReference type="GO" id="GO:0009927">
    <property type="term" value="F:histidine phosphotransfer kinase activity"/>
    <property type="evidence" value="ECO:0007669"/>
    <property type="project" value="TreeGrafter"/>
</dbReference>
<gene>
    <name evidence="24" type="ORF">WL88_29095</name>
</gene>
<dbReference type="GO" id="GO:0005886">
    <property type="term" value="C:plasma membrane"/>
    <property type="evidence" value="ECO:0007669"/>
    <property type="project" value="UniProtKB-SubCell"/>
</dbReference>
<dbReference type="Gene3D" id="1.20.120.160">
    <property type="entry name" value="HPT domain"/>
    <property type="match status" value="1"/>
</dbReference>
<dbReference type="PANTHER" id="PTHR43047:SF72">
    <property type="entry name" value="OSMOSENSING HISTIDINE PROTEIN KINASE SLN1"/>
    <property type="match status" value="1"/>
</dbReference>
<evidence type="ECO:0000259" key="21">
    <source>
        <dbReference type="PROSITE" id="PS50109"/>
    </source>
</evidence>
<evidence type="ECO:0000259" key="23">
    <source>
        <dbReference type="PROSITE" id="PS50894"/>
    </source>
</evidence>
<comment type="catalytic activity">
    <reaction evidence="1">
        <text>ATP + protein L-histidine = ADP + protein N-phospho-L-histidine.</text>
        <dbReference type="EC" id="2.7.13.3"/>
    </reaction>
</comment>
<dbReference type="Gene3D" id="3.40.50.2300">
    <property type="match status" value="1"/>
</dbReference>
<evidence type="ECO:0000256" key="14">
    <source>
        <dbReference type="ARBA" id="ARBA00023026"/>
    </source>
</evidence>
<dbReference type="Gene3D" id="1.10.287.130">
    <property type="match status" value="1"/>
</dbReference>
<dbReference type="InterPro" id="IPR001789">
    <property type="entry name" value="Sig_transdc_resp-reg_receiver"/>
</dbReference>
<dbReference type="Pfam" id="PF02518">
    <property type="entry name" value="HATPase_c"/>
    <property type="match status" value="1"/>
</dbReference>
<evidence type="ECO:0000313" key="25">
    <source>
        <dbReference type="Proteomes" id="UP000063236"/>
    </source>
</evidence>
<comment type="function">
    <text evidence="16">Member of the two-component regulatory system BvgS/BvgA. Phosphorylates BvgA via a four-step phosphorelay in response to environmental signals.</text>
</comment>
<evidence type="ECO:0000256" key="10">
    <source>
        <dbReference type="ARBA" id="ARBA00022777"/>
    </source>
</evidence>
<evidence type="ECO:0000256" key="18">
    <source>
        <dbReference type="PROSITE-ProRule" id="PRU00110"/>
    </source>
</evidence>
<evidence type="ECO:0000256" key="1">
    <source>
        <dbReference type="ARBA" id="ARBA00000085"/>
    </source>
</evidence>
<feature type="domain" description="HPt" evidence="23">
    <location>
        <begin position="464"/>
        <end position="562"/>
    </location>
</feature>
<dbReference type="GO" id="GO:0000155">
    <property type="term" value="F:phosphorelay sensor kinase activity"/>
    <property type="evidence" value="ECO:0007669"/>
    <property type="project" value="InterPro"/>
</dbReference>
<evidence type="ECO:0000256" key="15">
    <source>
        <dbReference type="ARBA" id="ARBA00023136"/>
    </source>
</evidence>
<proteinExistence type="predicted"/>
<dbReference type="Pfam" id="PF00512">
    <property type="entry name" value="HisKA"/>
    <property type="match status" value="1"/>
</dbReference>
<dbReference type="SUPFAM" id="SSF55874">
    <property type="entry name" value="ATPase domain of HSP90 chaperone/DNA topoisomerase II/histidine kinase"/>
    <property type="match status" value="1"/>
</dbReference>
<keyword evidence="12 20" id="KW-1133">Transmembrane helix</keyword>
<dbReference type="InterPro" id="IPR036641">
    <property type="entry name" value="HPT_dom_sf"/>
</dbReference>
<comment type="subcellular location">
    <subcellularLocation>
        <location evidence="2">Cell inner membrane</location>
        <topology evidence="2">Multi-pass membrane protein</topology>
    </subcellularLocation>
</comment>
<dbReference type="SUPFAM" id="SSF47384">
    <property type="entry name" value="Homodimeric domain of signal transducing histidine kinase"/>
    <property type="match status" value="1"/>
</dbReference>
<dbReference type="InterPro" id="IPR005467">
    <property type="entry name" value="His_kinase_dom"/>
</dbReference>
<evidence type="ECO:0000256" key="2">
    <source>
        <dbReference type="ARBA" id="ARBA00004429"/>
    </source>
</evidence>
<keyword evidence="9" id="KW-0732">Signal</keyword>
<dbReference type="AlphaFoldDB" id="A0AAW3P7P5"/>
<dbReference type="SMART" id="SM00388">
    <property type="entry name" value="HisKA"/>
    <property type="match status" value="1"/>
</dbReference>
<keyword evidence="14" id="KW-0843">Virulence</keyword>
<evidence type="ECO:0000256" key="4">
    <source>
        <dbReference type="ARBA" id="ARBA00022475"/>
    </source>
</evidence>
<feature type="modified residue" description="4-aspartylphosphate" evidence="19">
    <location>
        <position position="381"/>
    </location>
</feature>
<dbReference type="Gene3D" id="3.30.565.10">
    <property type="entry name" value="Histidine kinase-like ATPase, C-terminal domain"/>
    <property type="match status" value="1"/>
</dbReference>
<feature type="domain" description="Histidine kinase" evidence="21">
    <location>
        <begin position="84"/>
        <end position="307"/>
    </location>
</feature>
<evidence type="ECO:0000256" key="11">
    <source>
        <dbReference type="ARBA" id="ARBA00022840"/>
    </source>
</evidence>
<evidence type="ECO:0000256" key="19">
    <source>
        <dbReference type="PROSITE-ProRule" id="PRU00169"/>
    </source>
</evidence>
<dbReference type="CDD" id="cd17546">
    <property type="entry name" value="REC_hyHK_CKI1_RcsC-like"/>
    <property type="match status" value="1"/>
</dbReference>
<dbReference type="SMART" id="SM00448">
    <property type="entry name" value="REC"/>
    <property type="match status" value="1"/>
</dbReference>
<dbReference type="PRINTS" id="PR00344">
    <property type="entry name" value="BCTRLSENSOR"/>
</dbReference>
<keyword evidence="10" id="KW-0418">Kinase</keyword>
<dbReference type="SUPFAM" id="SSF52172">
    <property type="entry name" value="CheY-like"/>
    <property type="match status" value="1"/>
</dbReference>
<feature type="modified residue" description="Phosphohistidine" evidence="18">
    <location>
        <position position="503"/>
    </location>
</feature>
<keyword evidence="15 20" id="KW-0472">Membrane</keyword>
<evidence type="ECO:0000256" key="3">
    <source>
        <dbReference type="ARBA" id="ARBA00012438"/>
    </source>
</evidence>
<evidence type="ECO:0000256" key="12">
    <source>
        <dbReference type="ARBA" id="ARBA00022989"/>
    </source>
</evidence>
<dbReference type="InterPro" id="IPR036890">
    <property type="entry name" value="HATPase_C_sf"/>
</dbReference>
<evidence type="ECO:0000256" key="16">
    <source>
        <dbReference type="ARBA" id="ARBA00058004"/>
    </source>
</evidence>
<dbReference type="InterPro" id="IPR008207">
    <property type="entry name" value="Sig_transdc_His_kin_Hpt_dom"/>
</dbReference>
<dbReference type="InterPro" id="IPR003661">
    <property type="entry name" value="HisK_dim/P_dom"/>
</dbReference>
<dbReference type="Proteomes" id="UP000063236">
    <property type="component" value="Unassembled WGS sequence"/>
</dbReference>
<dbReference type="SUPFAM" id="SSF47226">
    <property type="entry name" value="Histidine-containing phosphotransfer domain, HPT domain"/>
    <property type="match status" value="1"/>
</dbReference>
<dbReference type="InterPro" id="IPR036097">
    <property type="entry name" value="HisK_dim/P_sf"/>
</dbReference>
<dbReference type="PROSITE" id="PS50110">
    <property type="entry name" value="RESPONSE_REGULATORY"/>
    <property type="match status" value="1"/>
</dbReference>
<dbReference type="EC" id="2.7.13.3" evidence="3"/>
<dbReference type="PROSITE" id="PS50894">
    <property type="entry name" value="HPT"/>
    <property type="match status" value="1"/>
</dbReference>
<keyword evidence="8 20" id="KW-0812">Transmembrane</keyword>
<keyword evidence="6 19" id="KW-0597">Phosphoprotein</keyword>
<keyword evidence="7" id="KW-0808">Transferase</keyword>
<dbReference type="EMBL" id="LPJV01000062">
    <property type="protein sequence ID" value="KWF45136.1"/>
    <property type="molecule type" value="Genomic_DNA"/>
</dbReference>
<dbReference type="InterPro" id="IPR011006">
    <property type="entry name" value="CheY-like_superfamily"/>
</dbReference>
<dbReference type="PROSITE" id="PS50109">
    <property type="entry name" value="HIS_KIN"/>
    <property type="match status" value="1"/>
</dbReference>
<evidence type="ECO:0000259" key="22">
    <source>
        <dbReference type="PROSITE" id="PS50110"/>
    </source>
</evidence>